<feature type="compositionally biased region" description="Polar residues" evidence="1">
    <location>
        <begin position="588"/>
        <end position="620"/>
    </location>
</feature>
<dbReference type="Gene3D" id="1.25.40.90">
    <property type="match status" value="1"/>
</dbReference>
<dbReference type="SUPFAM" id="SSF89009">
    <property type="entry name" value="GAT-like domain"/>
    <property type="match status" value="1"/>
</dbReference>
<organism evidence="3 4">
    <name type="scientific">Malassezia pachydermatis</name>
    <dbReference type="NCBI Taxonomy" id="77020"/>
    <lineage>
        <taxon>Eukaryota</taxon>
        <taxon>Fungi</taxon>
        <taxon>Dikarya</taxon>
        <taxon>Basidiomycota</taxon>
        <taxon>Ustilaginomycotina</taxon>
        <taxon>Malasseziomycetes</taxon>
        <taxon>Malasseziales</taxon>
        <taxon>Malasseziaceae</taxon>
        <taxon>Malassezia</taxon>
    </lineage>
</organism>
<feature type="region of interest" description="Disordered" evidence="1">
    <location>
        <begin position="274"/>
        <end position="312"/>
    </location>
</feature>
<dbReference type="GO" id="GO:0005545">
    <property type="term" value="F:1-phosphatidylinositol binding"/>
    <property type="evidence" value="ECO:0007669"/>
    <property type="project" value="InterPro"/>
</dbReference>
<dbReference type="SMART" id="SM00273">
    <property type="entry name" value="ENTH"/>
    <property type="match status" value="1"/>
</dbReference>
<dbReference type="Gene3D" id="1.20.58.150">
    <property type="entry name" value="ANTH domain"/>
    <property type="match status" value="1"/>
</dbReference>
<dbReference type="GeneID" id="28728756"/>
<feature type="compositionally biased region" description="Polar residues" evidence="1">
    <location>
        <begin position="545"/>
        <end position="570"/>
    </location>
</feature>
<dbReference type="STRING" id="77020.A0A0M8MWC8"/>
<feature type="compositionally biased region" description="Polar residues" evidence="1">
    <location>
        <begin position="875"/>
        <end position="889"/>
    </location>
</feature>
<dbReference type="GO" id="GO:0000149">
    <property type="term" value="F:SNARE binding"/>
    <property type="evidence" value="ECO:0007669"/>
    <property type="project" value="TreeGrafter"/>
</dbReference>
<accession>A0A0M8MWC8</accession>
<dbReference type="EMBL" id="LGAV01000002">
    <property type="protein sequence ID" value="KOS15624.1"/>
    <property type="molecule type" value="Genomic_DNA"/>
</dbReference>
<dbReference type="Proteomes" id="UP000037751">
    <property type="component" value="Unassembled WGS sequence"/>
</dbReference>
<keyword evidence="4" id="KW-1185">Reference proteome</keyword>
<dbReference type="GO" id="GO:0032050">
    <property type="term" value="F:clathrin heavy chain binding"/>
    <property type="evidence" value="ECO:0007669"/>
    <property type="project" value="TreeGrafter"/>
</dbReference>
<feature type="compositionally biased region" description="Polar residues" evidence="1">
    <location>
        <begin position="445"/>
        <end position="456"/>
    </location>
</feature>
<dbReference type="GO" id="GO:0005546">
    <property type="term" value="F:phosphatidylinositol-4,5-bisphosphate binding"/>
    <property type="evidence" value="ECO:0007669"/>
    <property type="project" value="TreeGrafter"/>
</dbReference>
<dbReference type="SUPFAM" id="SSF48464">
    <property type="entry name" value="ENTH/VHS domain"/>
    <property type="match status" value="1"/>
</dbReference>
<sequence>MSHYEKLVKGATKPKPSLPKEKYINPILQAAEGSSNGLQSVFRALQSRLQDSNSTVVFKALIVLHTMIRSSSATSVQSYLAGDPSAIRLRRVATNGLAEFSYSRTVTRYATYLENRIIIFRELGYDVVLSGKRDRFSRLRKLTVSKGLLQEISQIQRVMTSLLDCSFLAEEQHDELTMAAFQMILKDLMTFYMGMNEGIINMLEHYFEMSKPEAEHSLELYRRFCFQTENVLAFLDSTKKHSYQLRSAIPNLKHAPLSLANALEEYLHETDFSSHASKDKLKTDRPKPAAMSEKETKISTLEPAKTAPTQSSKQALQDFFEALEKPDMPFNNAYGAFSTFQAQPDWFGMNAMPTGGPAAMQPAMTGGVLGAAPTGFMQPNMTGFNPFAPQPAMTPMYASQPVHMMPTQPLAPQHTMATTPFDTIFGSMSSQPTVPKSAPLPPQAPSSTMPSSSAQPPATMAHTISPVDSSSKPSAHVEKPPTSKVSFAEETKTAASMPHTQSIKPQKTGSMNPFSIPSDFEEPKVEKPPPARPTLNELAMQAWTSKNQPAETTDQPAVSSQTSTASTMRPQPTGLLGSVASEFVKPQAPSTAQVAPSHPTTMSGTNQLSLSPQSTGTKPATLGTQAFSVSPQHTGFALPQAHMPASSSLTRSQSLMHGMALQNANRPSLDMSRFGTDGVGLGISQQTTLSPSSGMLGSPSAITGSMSTPMTGSVRSNSMGLDASKSSLAPHFTGLDALRPGLASHTTGLDTQRSNLTTQLAGLSLQPTGQHALPTSMDLPRPGNGSHLPQTGVEPRGMNFLPHLPSTGLDSRSMVPSSSQFHQDSMPSFSSRTGSLAPDQMSSMELQAQITGLTGIKPFQPSSSFGTSIMHGNVPNASTSSSVGMGSHNTVHEPPTQDLLQL</sequence>
<feature type="region of interest" description="Disordered" evidence="1">
    <location>
        <begin position="545"/>
        <end position="620"/>
    </location>
</feature>
<dbReference type="InterPro" id="IPR008942">
    <property type="entry name" value="ENTH_VHS"/>
</dbReference>
<dbReference type="InterPro" id="IPR045192">
    <property type="entry name" value="AP180-like"/>
</dbReference>
<dbReference type="GO" id="GO:0005905">
    <property type="term" value="C:clathrin-coated pit"/>
    <property type="evidence" value="ECO:0007669"/>
    <property type="project" value="TreeGrafter"/>
</dbReference>
<dbReference type="VEuPathDB" id="FungiDB:Malapachy_2391"/>
<feature type="region of interest" description="Disordered" evidence="1">
    <location>
        <begin position="810"/>
        <end position="838"/>
    </location>
</feature>
<dbReference type="GO" id="GO:0048268">
    <property type="term" value="P:clathrin coat assembly"/>
    <property type="evidence" value="ECO:0007669"/>
    <property type="project" value="InterPro"/>
</dbReference>
<comment type="caution">
    <text evidence="3">The sequence shown here is derived from an EMBL/GenBank/DDBJ whole genome shotgun (WGS) entry which is preliminary data.</text>
</comment>
<proteinExistence type="predicted"/>
<dbReference type="InterPro" id="IPR011417">
    <property type="entry name" value="ANTH_dom"/>
</dbReference>
<dbReference type="InterPro" id="IPR013809">
    <property type="entry name" value="ENTH"/>
</dbReference>
<evidence type="ECO:0000313" key="4">
    <source>
        <dbReference type="Proteomes" id="UP000037751"/>
    </source>
</evidence>
<evidence type="ECO:0000256" key="1">
    <source>
        <dbReference type="SAM" id="MobiDB-lite"/>
    </source>
</evidence>
<evidence type="ECO:0000313" key="3">
    <source>
        <dbReference type="EMBL" id="KOS15624.1"/>
    </source>
</evidence>
<evidence type="ECO:0000259" key="2">
    <source>
        <dbReference type="PROSITE" id="PS50942"/>
    </source>
</evidence>
<dbReference type="GO" id="GO:0030136">
    <property type="term" value="C:clathrin-coated vesicle"/>
    <property type="evidence" value="ECO:0007669"/>
    <property type="project" value="InterPro"/>
</dbReference>
<dbReference type="PROSITE" id="PS50942">
    <property type="entry name" value="ENTH"/>
    <property type="match status" value="1"/>
</dbReference>
<feature type="domain" description="ENTH" evidence="2">
    <location>
        <begin position="1"/>
        <end position="127"/>
    </location>
</feature>
<gene>
    <name evidence="3" type="ORF">Malapachy_2391</name>
</gene>
<dbReference type="PANTHER" id="PTHR22951:SF5">
    <property type="entry name" value="PHOSPHATIDYLINOSITOL-BINDING CLATHRIN ASSEMBLY PROTEIN LAP"/>
    <property type="match status" value="1"/>
</dbReference>
<dbReference type="OrthoDB" id="44015at2759"/>
<dbReference type="CDD" id="cd16988">
    <property type="entry name" value="ANTH_N_YAP180"/>
    <property type="match status" value="1"/>
</dbReference>
<feature type="region of interest" description="Disordered" evidence="1">
    <location>
        <begin position="422"/>
        <end position="533"/>
    </location>
</feature>
<dbReference type="Pfam" id="PF07651">
    <property type="entry name" value="ANTH"/>
    <property type="match status" value="1"/>
</dbReference>
<dbReference type="RefSeq" id="XP_017993256.1">
    <property type="nucleotide sequence ID" value="XM_018136881.1"/>
</dbReference>
<dbReference type="GO" id="GO:0006900">
    <property type="term" value="P:vesicle budding from membrane"/>
    <property type="evidence" value="ECO:0007669"/>
    <property type="project" value="TreeGrafter"/>
</dbReference>
<reference evidence="3 4" key="1">
    <citation type="submission" date="2015-07" db="EMBL/GenBank/DDBJ databases">
        <title>Draft Genome Sequence of Malassezia furfur CBS1878 and Malassezia pachydermatis CBS1879.</title>
        <authorList>
            <person name="Triana S."/>
            <person name="Ohm R."/>
            <person name="Gonzalez A."/>
            <person name="DeCock H."/>
            <person name="Restrepo S."/>
            <person name="Celis A."/>
        </authorList>
    </citation>
    <scope>NUCLEOTIDE SEQUENCE [LARGE SCALE GENOMIC DNA]</scope>
    <source>
        <strain evidence="3 4">CBS 1879</strain>
    </source>
</reference>
<dbReference type="GO" id="GO:0072583">
    <property type="term" value="P:clathrin-dependent endocytosis"/>
    <property type="evidence" value="ECO:0007669"/>
    <property type="project" value="InterPro"/>
</dbReference>
<name>A0A0M8MWC8_9BASI</name>
<dbReference type="AlphaFoldDB" id="A0A0M8MWC8"/>
<feature type="region of interest" description="Disordered" evidence="1">
    <location>
        <begin position="864"/>
        <end position="902"/>
    </location>
</feature>
<dbReference type="InterPro" id="IPR014712">
    <property type="entry name" value="ANTH_dom_sf"/>
</dbReference>
<feature type="compositionally biased region" description="Polar residues" evidence="1">
    <location>
        <begin position="422"/>
        <end position="434"/>
    </location>
</feature>
<feature type="compositionally biased region" description="Basic and acidic residues" evidence="1">
    <location>
        <begin position="274"/>
        <end position="297"/>
    </location>
</feature>
<feature type="compositionally biased region" description="Basic and acidic residues" evidence="1">
    <location>
        <begin position="475"/>
        <end position="492"/>
    </location>
</feature>
<dbReference type="PANTHER" id="PTHR22951">
    <property type="entry name" value="CLATHRIN ASSEMBLY PROTEIN"/>
    <property type="match status" value="1"/>
</dbReference>
<feature type="compositionally biased region" description="Polar residues" evidence="1">
    <location>
        <begin position="498"/>
        <end position="515"/>
    </location>
</feature>
<protein>
    <submittedName>
        <fullName evidence="3">Anth-domain-containing protein</fullName>
    </submittedName>
</protein>